<dbReference type="AlphaFoldDB" id="A0AAP0ELQ2"/>
<reference evidence="3 4" key="1">
    <citation type="submission" date="2024-01" db="EMBL/GenBank/DDBJ databases">
        <title>Genome assemblies of Stephania.</title>
        <authorList>
            <person name="Yang L."/>
        </authorList>
    </citation>
    <scope>NUCLEOTIDE SEQUENCE [LARGE SCALE GENOMIC DNA]</scope>
    <source>
        <strain evidence="3">QJT</strain>
        <tissue evidence="3">Leaf</tissue>
    </source>
</reference>
<dbReference type="Pfam" id="PF20431">
    <property type="entry name" value="E_motif"/>
    <property type="match status" value="1"/>
</dbReference>
<dbReference type="InterPro" id="IPR046848">
    <property type="entry name" value="E_motif"/>
</dbReference>
<dbReference type="Gene3D" id="1.25.40.10">
    <property type="entry name" value="Tetratricopeptide repeat domain"/>
    <property type="match status" value="5"/>
</dbReference>
<keyword evidence="4" id="KW-1185">Reference proteome</keyword>
<dbReference type="InterPro" id="IPR002885">
    <property type="entry name" value="PPR_rpt"/>
</dbReference>
<comment type="caution">
    <text evidence="3">The sequence shown here is derived from an EMBL/GenBank/DDBJ whole genome shotgun (WGS) entry which is preliminary data.</text>
</comment>
<evidence type="ECO:0000256" key="2">
    <source>
        <dbReference type="PROSITE-ProRule" id="PRU00708"/>
    </source>
</evidence>
<evidence type="ECO:0008006" key="5">
    <source>
        <dbReference type="Google" id="ProtNLM"/>
    </source>
</evidence>
<dbReference type="PANTHER" id="PTHR47926">
    <property type="entry name" value="PENTATRICOPEPTIDE REPEAT-CONTAINING PROTEIN"/>
    <property type="match status" value="1"/>
</dbReference>
<dbReference type="NCBIfam" id="TIGR00756">
    <property type="entry name" value="PPR"/>
    <property type="match status" value="3"/>
</dbReference>
<dbReference type="FunFam" id="1.25.40.10:FF:000412">
    <property type="entry name" value="Putative pentatricopeptide repeat-containing protein"/>
    <property type="match status" value="1"/>
</dbReference>
<protein>
    <recommendedName>
        <fullName evidence="5">Chlororespiratory reduction 21</fullName>
    </recommendedName>
</protein>
<feature type="repeat" description="PPR" evidence="2">
    <location>
        <begin position="333"/>
        <end position="367"/>
    </location>
</feature>
<dbReference type="FunFam" id="1.25.40.10:FF:000344">
    <property type="entry name" value="Pentatricopeptide repeat-containing protein"/>
    <property type="match status" value="1"/>
</dbReference>
<feature type="repeat" description="PPR" evidence="2">
    <location>
        <begin position="600"/>
        <end position="634"/>
    </location>
</feature>
<proteinExistence type="predicted"/>
<dbReference type="GO" id="GO:0009451">
    <property type="term" value="P:RNA modification"/>
    <property type="evidence" value="ECO:0007669"/>
    <property type="project" value="InterPro"/>
</dbReference>
<sequence length="921" mass="102642">MLSSTLHLLSNSASLLLKKPNFAFLASRPSVTKLQSTSQNNQIQAAHNLFEEIPQREHIVKWNATIVNYCMSSMHQEALSLYFSGTRAQITPLAFAALVKSCSAITGIELGKLLHGIGVKLGFDELNEPVSKALMNMYAKCGSLHDCHVLFDRMNRKSDRVLWNIVLSGYAARRDFNSYANVMGLFHDMRVCEEELEPNEITFAIVISSCARVRDLDSGKSIHGYVVKLGLESKTLVGNALVSMYSKCGCAGDDAFAVFCRTDHKDVVSWNALISGYVENGLFADSFELFRRMLRGLIEPNYATIINVLPICGCGHGKEIHCYVLRRLELARSVSVNNSIVSFYARIGRLGEAELLFRRMGSKDIVSWNAIIAGYAMAEESQAALELFRELLLTSSPSPDSVTLISVIPVCAQLKDLREGRKIHDYVLRRFELQEETAIGNALISFYGKCGEIWMALWTFLMILSKDLISWNAMLDTLGGSGYGGIEFIALLRQMLNEGIRPDSITMLTILQVCSESKIKEAHAYALRANLLQNCLEPTVGNAILDAYAKCGNMEYAFNTFKSLSNKRNVVTGNTMISGYISRGSKEGAEMIFSNMSETDITTWNLMVRAYAENESSKKAINLLRELQLRGMRPDMVSIMSILPVCAYLASMHLVKQCHGYVVRSMFRDIRLSGALLDVYSKCGSINNAQKLFQLSTEKDLVMFTAMVGAYAMHGMGEEAIHIFNHMLNLGIKPDHVIITAVVSACSHAGLVNEGQNFFDSIKTVHGIKPTMEHYACVVDLLVRKGRLWDAYSFVIGMPIEANANVWGTLLGGCRNQHEVELGRVVADHLFEVEPNNVGNYVVMSNLYAANERWDQVKEVRKFMRTREIAKPAGCSWIEVENVRHVFVVGDTSHPLRPLIYSALCVLDQLMKRHGVEESPS</sequence>
<evidence type="ECO:0000313" key="4">
    <source>
        <dbReference type="Proteomes" id="UP001417504"/>
    </source>
</evidence>
<dbReference type="Proteomes" id="UP001417504">
    <property type="component" value="Unassembled WGS sequence"/>
</dbReference>
<dbReference type="Pfam" id="PF01535">
    <property type="entry name" value="PPR"/>
    <property type="match status" value="8"/>
</dbReference>
<dbReference type="PANTHER" id="PTHR47926:SF481">
    <property type="entry name" value="TETRATRICOPEPTIDE-LIKE HELICAL DOMAIN SUPERFAMILY"/>
    <property type="match status" value="1"/>
</dbReference>
<dbReference type="FunFam" id="1.25.40.10:FF:000090">
    <property type="entry name" value="Pentatricopeptide repeat-containing protein, chloroplastic"/>
    <property type="match status" value="1"/>
</dbReference>
<gene>
    <name evidence="3" type="ORF">Sjap_021293</name>
</gene>
<dbReference type="GO" id="GO:0003723">
    <property type="term" value="F:RNA binding"/>
    <property type="evidence" value="ECO:0007669"/>
    <property type="project" value="InterPro"/>
</dbReference>
<feature type="repeat" description="PPR" evidence="2">
    <location>
        <begin position="700"/>
        <end position="734"/>
    </location>
</feature>
<keyword evidence="1" id="KW-0677">Repeat</keyword>
<organism evidence="3 4">
    <name type="scientific">Stephania japonica</name>
    <dbReference type="NCBI Taxonomy" id="461633"/>
    <lineage>
        <taxon>Eukaryota</taxon>
        <taxon>Viridiplantae</taxon>
        <taxon>Streptophyta</taxon>
        <taxon>Embryophyta</taxon>
        <taxon>Tracheophyta</taxon>
        <taxon>Spermatophyta</taxon>
        <taxon>Magnoliopsida</taxon>
        <taxon>Ranunculales</taxon>
        <taxon>Menispermaceae</taxon>
        <taxon>Menispermoideae</taxon>
        <taxon>Cissampelideae</taxon>
        <taxon>Stephania</taxon>
    </lineage>
</organism>
<feature type="repeat" description="PPR" evidence="2">
    <location>
        <begin position="467"/>
        <end position="502"/>
    </location>
</feature>
<dbReference type="EMBL" id="JBBNAE010000009">
    <property type="protein sequence ID" value="KAK9095796.1"/>
    <property type="molecule type" value="Genomic_DNA"/>
</dbReference>
<dbReference type="InterPro" id="IPR046960">
    <property type="entry name" value="PPR_At4g14850-like_plant"/>
</dbReference>
<name>A0AAP0ELQ2_9MAGN</name>
<evidence type="ECO:0000313" key="3">
    <source>
        <dbReference type="EMBL" id="KAK9095796.1"/>
    </source>
</evidence>
<evidence type="ECO:0000256" key="1">
    <source>
        <dbReference type="ARBA" id="ARBA00022737"/>
    </source>
</evidence>
<dbReference type="PROSITE" id="PS51375">
    <property type="entry name" value="PPR"/>
    <property type="match status" value="5"/>
</dbReference>
<dbReference type="InterPro" id="IPR011990">
    <property type="entry name" value="TPR-like_helical_dom_sf"/>
</dbReference>
<dbReference type="Pfam" id="PF13041">
    <property type="entry name" value="PPR_2"/>
    <property type="match status" value="1"/>
</dbReference>
<feature type="repeat" description="PPR" evidence="2">
    <location>
        <begin position="266"/>
        <end position="300"/>
    </location>
</feature>
<dbReference type="FunFam" id="1.25.40.10:FF:000361">
    <property type="entry name" value="Pentatricopeptide repeat-containing protein chloroplastic"/>
    <property type="match status" value="1"/>
</dbReference>
<accession>A0AAP0ELQ2</accession>